<evidence type="ECO:0000313" key="7">
    <source>
        <dbReference type="Proteomes" id="UP000077755"/>
    </source>
</evidence>
<feature type="domain" description="TMEM62 Ig-like" evidence="4">
    <location>
        <begin position="348"/>
        <end position="476"/>
    </location>
</feature>
<reference evidence="6" key="2">
    <citation type="submission" date="2022-03" db="EMBL/GenBank/DDBJ databases">
        <title>Draft title - Genomic analysis of global carrot germplasm unveils the trajectory of domestication and the origin of high carotenoid orange carrot.</title>
        <authorList>
            <person name="Iorizzo M."/>
            <person name="Ellison S."/>
            <person name="Senalik D."/>
            <person name="Macko-Podgorni A."/>
            <person name="Grzebelus D."/>
            <person name="Bostan H."/>
            <person name="Rolling W."/>
            <person name="Curaba J."/>
            <person name="Simon P."/>
        </authorList>
    </citation>
    <scope>NUCLEOTIDE SEQUENCE</scope>
    <source>
        <tissue evidence="6">Leaf</tissue>
    </source>
</reference>
<evidence type="ECO:0000259" key="5">
    <source>
        <dbReference type="Pfam" id="PF24394"/>
    </source>
</evidence>
<dbReference type="Pfam" id="PF24384">
    <property type="entry name" value="Ig_TMM62"/>
    <property type="match status" value="1"/>
</dbReference>
<protein>
    <recommendedName>
        <fullName evidence="8">Calcineurin-like phosphoesterase domain-containing protein</fullName>
    </recommendedName>
</protein>
<dbReference type="InterPro" id="IPR056229">
    <property type="entry name" value="Ig_TMM62"/>
</dbReference>
<feature type="transmembrane region" description="Helical" evidence="1">
    <location>
        <begin position="707"/>
        <end position="726"/>
    </location>
</feature>
<keyword evidence="2" id="KW-0732">Signal</keyword>
<sequence>MIGVFVLASIIFLLVYTQKRNQGSAGSTSETNQRAFMKLHDDPHDVVWIVQFSDLHFSVHHPDRALDFKNLVPPTLDLIKPSLVLITGDLTDGKSKDLLTMKQDKEEWMEYDQVMEHVVEKSGLDKSIFYDLRGNHDNFGVPAVGGPLDYFSNYSLNGKQGRNGLVNSVTIQTGKRRLLFVGFDSTMSLGLRGPTNLFGHPTDKLLSDISFELSQWDSQSSLPVTKISFGHFPISFSASSYSGKTLKNTLLNHSLSAYLCGHLHTRFGKNLKRHHVSNHRLLSQEYMQLNPHEILSEIVKNCSTEAATPTKEFWEWEMGDWRKSRAMRILAIDRGDVSFVDTDIKSEAKTTIILVTYPLDSRFMSTILSARKYICQEVDSTSYGTIRALVFSSSPIVSVVARIFDSSLGYLVIMEEFMQKKENESASSREVLYDVPWNFKAFEDPSPDRYWLQIEAIDIKDQSTVTELRPFSVHGLVAKVSWTWKEFLVMGCQWAALYFPIFWIFYIFMFSVLLIPRSIIIFSKTQWSYKNFIANKNFTTFIVWVSSELYKIPKVWFLVVAYLCYLVLCPWLIGQVLTDGEKGYMTYKGWVLNINSIRNLDFLGYPDIMVIVFPHLFFVVLPAVLVIMALAAERAMYQDFLLSLSGKKKDDYNKRSALSNHDRNNSLKLYLQKRWFRIILFVVSLAICLKHYQNCRALVKAYEMNPLAHFSLYCLSIPLLLAYVVYKTGKA</sequence>
<evidence type="ECO:0000256" key="1">
    <source>
        <dbReference type="SAM" id="Phobius"/>
    </source>
</evidence>
<keyword evidence="1" id="KW-1133">Transmembrane helix</keyword>
<dbReference type="Pfam" id="PF00149">
    <property type="entry name" value="Metallophos"/>
    <property type="match status" value="1"/>
</dbReference>
<keyword evidence="7" id="KW-1185">Reference proteome</keyword>
<dbReference type="Pfam" id="PF24394">
    <property type="entry name" value="TMEM62_C"/>
    <property type="match status" value="1"/>
</dbReference>
<feature type="domain" description="Calcineurin-like phosphoesterase" evidence="3">
    <location>
        <begin position="49"/>
        <end position="265"/>
    </location>
</feature>
<evidence type="ECO:0000259" key="4">
    <source>
        <dbReference type="Pfam" id="PF24384"/>
    </source>
</evidence>
<dbReference type="GO" id="GO:0016787">
    <property type="term" value="F:hydrolase activity"/>
    <property type="evidence" value="ECO:0007669"/>
    <property type="project" value="InterPro"/>
</dbReference>
<keyword evidence="1" id="KW-0812">Transmembrane</keyword>
<feature type="transmembrane region" description="Helical" evidence="1">
    <location>
        <begin position="494"/>
        <end position="515"/>
    </location>
</feature>
<reference evidence="6" key="1">
    <citation type="journal article" date="2016" name="Nat. Genet.">
        <title>A high-quality carrot genome assembly provides new insights into carotenoid accumulation and asterid genome evolution.</title>
        <authorList>
            <person name="Iorizzo M."/>
            <person name="Ellison S."/>
            <person name="Senalik D."/>
            <person name="Zeng P."/>
            <person name="Satapoomin P."/>
            <person name="Huang J."/>
            <person name="Bowman M."/>
            <person name="Iovene M."/>
            <person name="Sanseverino W."/>
            <person name="Cavagnaro P."/>
            <person name="Yildiz M."/>
            <person name="Macko-Podgorni A."/>
            <person name="Moranska E."/>
            <person name="Grzebelus E."/>
            <person name="Grzebelus D."/>
            <person name="Ashrafi H."/>
            <person name="Zheng Z."/>
            <person name="Cheng S."/>
            <person name="Spooner D."/>
            <person name="Van Deynze A."/>
            <person name="Simon P."/>
        </authorList>
    </citation>
    <scope>NUCLEOTIDE SEQUENCE</scope>
    <source>
        <tissue evidence="6">Leaf</tissue>
    </source>
</reference>
<dbReference type="Gene3D" id="3.60.21.10">
    <property type="match status" value="1"/>
</dbReference>
<feature type="signal peptide" evidence="2">
    <location>
        <begin position="1"/>
        <end position="17"/>
    </location>
</feature>
<dbReference type="AlphaFoldDB" id="A0AAF0XW38"/>
<evidence type="ECO:0008006" key="8">
    <source>
        <dbReference type="Google" id="ProtNLM"/>
    </source>
</evidence>
<dbReference type="InterPro" id="IPR056230">
    <property type="entry name" value="TMEM62_C"/>
</dbReference>
<dbReference type="EMBL" id="CP093351">
    <property type="protein sequence ID" value="WOH15303.1"/>
    <property type="molecule type" value="Genomic_DNA"/>
</dbReference>
<feature type="chain" id="PRO_5041902365" description="Calcineurin-like phosphoesterase domain-containing protein" evidence="2">
    <location>
        <begin position="18"/>
        <end position="731"/>
    </location>
</feature>
<keyword evidence="1" id="KW-0472">Membrane</keyword>
<dbReference type="InterPro" id="IPR029052">
    <property type="entry name" value="Metallo-depent_PP-like"/>
</dbReference>
<evidence type="ECO:0000256" key="2">
    <source>
        <dbReference type="SAM" id="SignalP"/>
    </source>
</evidence>
<dbReference type="Proteomes" id="UP000077755">
    <property type="component" value="Chromosome 9"/>
</dbReference>
<dbReference type="SUPFAM" id="SSF56300">
    <property type="entry name" value="Metallo-dependent phosphatases"/>
    <property type="match status" value="1"/>
</dbReference>
<dbReference type="PANTHER" id="PTHR14795">
    <property type="entry name" value="HELICASE RELATED"/>
    <property type="match status" value="1"/>
</dbReference>
<dbReference type="PANTHER" id="PTHR14795:SF0">
    <property type="entry name" value="TRANSMEMBRANE PROTEIN 62"/>
    <property type="match status" value="1"/>
</dbReference>
<evidence type="ECO:0000259" key="3">
    <source>
        <dbReference type="Pfam" id="PF00149"/>
    </source>
</evidence>
<organism evidence="6 7">
    <name type="scientific">Daucus carota subsp. sativus</name>
    <name type="common">Carrot</name>
    <dbReference type="NCBI Taxonomy" id="79200"/>
    <lineage>
        <taxon>Eukaryota</taxon>
        <taxon>Viridiplantae</taxon>
        <taxon>Streptophyta</taxon>
        <taxon>Embryophyta</taxon>
        <taxon>Tracheophyta</taxon>
        <taxon>Spermatophyta</taxon>
        <taxon>Magnoliopsida</taxon>
        <taxon>eudicotyledons</taxon>
        <taxon>Gunneridae</taxon>
        <taxon>Pentapetalae</taxon>
        <taxon>asterids</taxon>
        <taxon>campanulids</taxon>
        <taxon>Apiales</taxon>
        <taxon>Apiaceae</taxon>
        <taxon>Apioideae</taxon>
        <taxon>Scandiceae</taxon>
        <taxon>Daucinae</taxon>
        <taxon>Daucus</taxon>
        <taxon>Daucus sect. Daucus</taxon>
    </lineage>
</organism>
<feature type="transmembrane region" description="Helical" evidence="1">
    <location>
        <begin position="675"/>
        <end position="692"/>
    </location>
</feature>
<feature type="transmembrane region" description="Helical" evidence="1">
    <location>
        <begin position="555"/>
        <end position="573"/>
    </location>
</feature>
<dbReference type="InterPro" id="IPR004843">
    <property type="entry name" value="Calcineurin-like_PHP"/>
</dbReference>
<feature type="transmembrane region" description="Helical" evidence="1">
    <location>
        <begin position="608"/>
        <end position="632"/>
    </location>
</feature>
<name>A0AAF0XW38_DAUCS</name>
<evidence type="ECO:0000313" key="6">
    <source>
        <dbReference type="EMBL" id="WOH15303.1"/>
    </source>
</evidence>
<proteinExistence type="predicted"/>
<feature type="domain" description="TMEM62 C-terminal" evidence="5">
    <location>
        <begin position="500"/>
        <end position="710"/>
    </location>
</feature>
<accession>A0AAF0XW38</accession>
<gene>
    <name evidence="6" type="ORF">DCAR_0934840</name>
</gene>